<evidence type="ECO:0000313" key="2">
    <source>
        <dbReference type="Proteomes" id="UP000266673"/>
    </source>
</evidence>
<sequence length="211" mass="23534">MNLEKRNAVVTRILAGDGLYIFDKINKMSYTCTAGFWARSKQNINYIATAGHCYVPASGPFYLYPWNSTSVSLIGEMNAYLLEPIDFGLISINNTNIQPIPCVRNSDSEQYKELFIADVISVSNNGAHLCLSGLYSHVRCGYVAALNGFFSYGEFFFDNIFVANLRYITGDSGGPIFYHKNLTHVSLNGILMGGLFDFNDNTRVLMVLLEL</sequence>
<evidence type="ECO:0000313" key="1">
    <source>
        <dbReference type="EMBL" id="RIB10970.1"/>
    </source>
</evidence>
<gene>
    <name evidence="1" type="ORF">C2G38_2043048</name>
</gene>
<comment type="caution">
    <text evidence="1">The sequence shown here is derived from an EMBL/GenBank/DDBJ whole genome shotgun (WGS) entry which is preliminary data.</text>
</comment>
<dbReference type="EMBL" id="QKWP01001189">
    <property type="protein sequence ID" value="RIB10970.1"/>
    <property type="molecule type" value="Genomic_DNA"/>
</dbReference>
<dbReference type="AlphaFoldDB" id="A0A397UL40"/>
<accession>A0A397UL40</accession>
<proteinExistence type="predicted"/>
<reference evidence="1 2" key="1">
    <citation type="submission" date="2018-06" db="EMBL/GenBank/DDBJ databases">
        <title>Comparative genomics reveals the genomic features of Rhizophagus irregularis, R. cerebriforme, R. diaphanum and Gigaspora rosea, and their symbiotic lifestyle signature.</title>
        <authorList>
            <person name="Morin E."/>
            <person name="San Clemente H."/>
            <person name="Chen E.C.H."/>
            <person name="De La Providencia I."/>
            <person name="Hainaut M."/>
            <person name="Kuo A."/>
            <person name="Kohler A."/>
            <person name="Murat C."/>
            <person name="Tang N."/>
            <person name="Roy S."/>
            <person name="Loubradou J."/>
            <person name="Henrissat B."/>
            <person name="Grigoriev I.V."/>
            <person name="Corradi N."/>
            <person name="Roux C."/>
            <person name="Martin F.M."/>
        </authorList>
    </citation>
    <scope>NUCLEOTIDE SEQUENCE [LARGE SCALE GENOMIC DNA]</scope>
    <source>
        <strain evidence="1 2">DAOM 194757</strain>
    </source>
</reference>
<dbReference type="SUPFAM" id="SSF50494">
    <property type="entry name" value="Trypsin-like serine proteases"/>
    <property type="match status" value="1"/>
</dbReference>
<protein>
    <submittedName>
        <fullName evidence="1">Trypsin-like cysteine/serine peptidase domain-containing protein</fullName>
    </submittedName>
</protein>
<dbReference type="Gene3D" id="2.40.10.10">
    <property type="entry name" value="Trypsin-like serine proteases"/>
    <property type="match status" value="2"/>
</dbReference>
<keyword evidence="2" id="KW-1185">Reference proteome</keyword>
<dbReference type="CDD" id="cd21112">
    <property type="entry name" value="alphaLP-like"/>
    <property type="match status" value="1"/>
</dbReference>
<dbReference type="Proteomes" id="UP000266673">
    <property type="component" value="Unassembled WGS sequence"/>
</dbReference>
<dbReference type="OrthoDB" id="2457634at2759"/>
<organism evidence="1 2">
    <name type="scientific">Gigaspora rosea</name>
    <dbReference type="NCBI Taxonomy" id="44941"/>
    <lineage>
        <taxon>Eukaryota</taxon>
        <taxon>Fungi</taxon>
        <taxon>Fungi incertae sedis</taxon>
        <taxon>Mucoromycota</taxon>
        <taxon>Glomeromycotina</taxon>
        <taxon>Glomeromycetes</taxon>
        <taxon>Diversisporales</taxon>
        <taxon>Gigasporaceae</taxon>
        <taxon>Gigaspora</taxon>
    </lineage>
</organism>
<name>A0A397UL40_9GLOM</name>
<dbReference type="InterPro" id="IPR043504">
    <property type="entry name" value="Peptidase_S1_PA_chymotrypsin"/>
</dbReference>
<dbReference type="InterPro" id="IPR009003">
    <property type="entry name" value="Peptidase_S1_PA"/>
</dbReference>